<sequence>MSSVDPSPSRPARVAGLALIAVAAIAAVIGVVSLFGWGPSPVASGNNTPASQTGTASGSSSADPGTSASTAPTSAQPPTTSAPDSTAPTTSAPAPTTGGPTTQPPTANQSQPGNPPPIAASPVRVYNNSTIPRLAAMAADDLRGAGWDVIDVGNYSQGQIPTTTVYFRPGTSEQDAANRLGARVGARVEPRFDGIASASPGIIFIVTNDYKGMK</sequence>
<reference evidence="4 5" key="2">
    <citation type="submission" date="2019-09" db="EMBL/GenBank/DDBJ databases">
        <authorList>
            <person name="Jin C."/>
        </authorList>
    </citation>
    <scope>NUCLEOTIDE SEQUENCE [LARGE SCALE GENOMIC DNA]</scope>
    <source>
        <strain evidence="4 5">AN110305</strain>
    </source>
</reference>
<evidence type="ECO:0000313" key="4">
    <source>
        <dbReference type="EMBL" id="KAA2262423.1"/>
    </source>
</evidence>
<organism evidence="4 5">
    <name type="scientific">Solihabitans fulvus</name>
    <dbReference type="NCBI Taxonomy" id="1892852"/>
    <lineage>
        <taxon>Bacteria</taxon>
        <taxon>Bacillati</taxon>
        <taxon>Actinomycetota</taxon>
        <taxon>Actinomycetes</taxon>
        <taxon>Pseudonocardiales</taxon>
        <taxon>Pseudonocardiaceae</taxon>
        <taxon>Solihabitans</taxon>
    </lineage>
</organism>
<evidence type="ECO:0000256" key="2">
    <source>
        <dbReference type="SAM" id="Phobius"/>
    </source>
</evidence>
<keyword evidence="2" id="KW-0472">Membrane</keyword>
<keyword evidence="5" id="KW-1185">Reference proteome</keyword>
<comment type="caution">
    <text evidence="4">The sequence shown here is derived from an EMBL/GenBank/DDBJ whole genome shotgun (WGS) entry which is preliminary data.</text>
</comment>
<name>A0A5B2XGE9_9PSEU</name>
<dbReference type="EMBL" id="VUOB01000022">
    <property type="protein sequence ID" value="KAA2262423.1"/>
    <property type="molecule type" value="Genomic_DNA"/>
</dbReference>
<keyword evidence="2" id="KW-0812">Transmembrane</keyword>
<proteinExistence type="predicted"/>
<evidence type="ECO:0000313" key="5">
    <source>
        <dbReference type="Proteomes" id="UP000323454"/>
    </source>
</evidence>
<protein>
    <submittedName>
        <fullName evidence="4">LytR family transcriptional regulator</fullName>
    </submittedName>
</protein>
<dbReference type="AlphaFoldDB" id="A0A5B2XGE9"/>
<feature type="region of interest" description="Disordered" evidence="1">
    <location>
        <begin position="45"/>
        <end position="123"/>
    </location>
</feature>
<accession>A0A5B2XGE9</accession>
<dbReference type="OrthoDB" id="4427486at2"/>
<dbReference type="RefSeq" id="WP_149850005.1">
    <property type="nucleotide sequence ID" value="NZ_VUOB01000022.1"/>
</dbReference>
<feature type="domain" description="LytR/CpsA/Psr regulator C-terminal" evidence="3">
    <location>
        <begin position="122"/>
        <end position="210"/>
    </location>
</feature>
<dbReference type="InterPro" id="IPR027381">
    <property type="entry name" value="LytR/CpsA/Psr_C"/>
</dbReference>
<dbReference type="Gene3D" id="3.30.70.2390">
    <property type="match status" value="1"/>
</dbReference>
<evidence type="ECO:0000259" key="3">
    <source>
        <dbReference type="Pfam" id="PF13399"/>
    </source>
</evidence>
<dbReference type="Pfam" id="PF13399">
    <property type="entry name" value="LytR_C"/>
    <property type="match status" value="1"/>
</dbReference>
<dbReference type="Proteomes" id="UP000323454">
    <property type="component" value="Unassembled WGS sequence"/>
</dbReference>
<feature type="transmembrane region" description="Helical" evidence="2">
    <location>
        <begin position="12"/>
        <end position="37"/>
    </location>
</feature>
<feature type="compositionally biased region" description="Low complexity" evidence="1">
    <location>
        <begin position="48"/>
        <end position="107"/>
    </location>
</feature>
<gene>
    <name evidence="4" type="ORF">F0L68_14275</name>
</gene>
<keyword evidence="2" id="KW-1133">Transmembrane helix</keyword>
<evidence type="ECO:0000256" key="1">
    <source>
        <dbReference type="SAM" id="MobiDB-lite"/>
    </source>
</evidence>
<reference evidence="4 5" key="1">
    <citation type="submission" date="2019-09" db="EMBL/GenBank/DDBJ databases">
        <title>Goodfellowia gen. nov., a new genus of the Pseudonocardineae related to Actinoalloteichus, containing Goodfellowia coeruleoviolacea gen. nov., comb. nov. gen. nov., comb. nov.</title>
        <authorList>
            <person name="Labeda D."/>
        </authorList>
    </citation>
    <scope>NUCLEOTIDE SEQUENCE [LARGE SCALE GENOMIC DNA]</scope>
    <source>
        <strain evidence="4 5">AN110305</strain>
    </source>
</reference>